<evidence type="ECO:0000256" key="4">
    <source>
        <dbReference type="ARBA" id="ARBA00023128"/>
    </source>
</evidence>
<keyword evidence="4" id="KW-0496">Mitochondrion</keyword>
<dbReference type="EMBL" id="JAPFRF010000010">
    <property type="protein sequence ID" value="KAJ7320037.1"/>
    <property type="molecule type" value="Genomic_DNA"/>
</dbReference>
<evidence type="ECO:0000313" key="7">
    <source>
        <dbReference type="EMBL" id="KAJ7320037.1"/>
    </source>
</evidence>
<dbReference type="OrthoDB" id="6234762at2759"/>
<proteinExistence type="predicted"/>
<evidence type="ECO:0000256" key="5">
    <source>
        <dbReference type="ARBA" id="ARBA00023136"/>
    </source>
</evidence>
<dbReference type="Proteomes" id="UP001142489">
    <property type="component" value="Unassembled WGS sequence"/>
</dbReference>
<dbReference type="PANTHER" id="PTHR16296">
    <property type="entry name" value="UNCHARACTERIZED HYPOTHALAMUS PROTEIN HT007"/>
    <property type="match status" value="1"/>
</dbReference>
<gene>
    <name evidence="7" type="ORF">JRQ81_019548</name>
</gene>
<evidence type="ECO:0000256" key="3">
    <source>
        <dbReference type="ARBA" id="ARBA00022989"/>
    </source>
</evidence>
<reference evidence="7" key="1">
    <citation type="journal article" date="2023" name="DNA Res.">
        <title>Chromosome-level genome assembly of Phrynocephalus forsythii using third-generation DNA sequencing and Hi-C analysis.</title>
        <authorList>
            <person name="Qi Y."/>
            <person name="Zhao W."/>
            <person name="Zhao Y."/>
            <person name="Niu C."/>
            <person name="Cao S."/>
            <person name="Zhang Y."/>
        </authorList>
    </citation>
    <scope>NUCLEOTIDE SEQUENCE</scope>
    <source>
        <tissue evidence="7">Muscle</tissue>
    </source>
</reference>
<evidence type="ECO:0000313" key="8">
    <source>
        <dbReference type="Proteomes" id="UP001142489"/>
    </source>
</evidence>
<dbReference type="PANTHER" id="PTHR16296:SF2">
    <property type="entry name" value="TRANSMEMBRANE PROTEIN 126A"/>
    <property type="match status" value="1"/>
</dbReference>
<protein>
    <recommendedName>
        <fullName evidence="9">Transmembrane protein 126A</fullName>
    </recommendedName>
</protein>
<keyword evidence="5 6" id="KW-0472">Membrane</keyword>
<name>A0A9Q0XN58_9SAUR</name>
<comment type="subcellular location">
    <subcellularLocation>
        <location evidence="1">Mitochondrion membrane</location>
        <topology evidence="1">Multi-pass membrane protein</topology>
    </subcellularLocation>
</comment>
<dbReference type="Pfam" id="PF07114">
    <property type="entry name" value="TMEM126"/>
    <property type="match status" value="1"/>
</dbReference>
<dbReference type="GO" id="GO:0032981">
    <property type="term" value="P:mitochondrial respiratory chain complex I assembly"/>
    <property type="evidence" value="ECO:0007669"/>
    <property type="project" value="TreeGrafter"/>
</dbReference>
<dbReference type="InterPro" id="IPR009801">
    <property type="entry name" value="TMEM126"/>
</dbReference>
<evidence type="ECO:0000256" key="1">
    <source>
        <dbReference type="ARBA" id="ARBA00004225"/>
    </source>
</evidence>
<evidence type="ECO:0000256" key="6">
    <source>
        <dbReference type="SAM" id="Phobius"/>
    </source>
</evidence>
<keyword evidence="3 6" id="KW-1133">Transmembrane helix</keyword>
<keyword evidence="8" id="KW-1185">Reference proteome</keyword>
<comment type="caution">
    <text evidence="7">The sequence shown here is derived from an EMBL/GenBank/DDBJ whole genome shotgun (WGS) entry which is preliminary data.</text>
</comment>
<keyword evidence="2 6" id="KW-0812">Transmembrane</keyword>
<evidence type="ECO:0000256" key="2">
    <source>
        <dbReference type="ARBA" id="ARBA00022692"/>
    </source>
</evidence>
<organism evidence="7 8">
    <name type="scientific">Phrynocephalus forsythii</name>
    <dbReference type="NCBI Taxonomy" id="171643"/>
    <lineage>
        <taxon>Eukaryota</taxon>
        <taxon>Metazoa</taxon>
        <taxon>Chordata</taxon>
        <taxon>Craniata</taxon>
        <taxon>Vertebrata</taxon>
        <taxon>Euteleostomi</taxon>
        <taxon>Lepidosauria</taxon>
        <taxon>Squamata</taxon>
        <taxon>Bifurcata</taxon>
        <taxon>Unidentata</taxon>
        <taxon>Episquamata</taxon>
        <taxon>Toxicofera</taxon>
        <taxon>Iguania</taxon>
        <taxon>Acrodonta</taxon>
        <taxon>Agamidae</taxon>
        <taxon>Agaminae</taxon>
        <taxon>Phrynocephalus</taxon>
    </lineage>
</organism>
<dbReference type="AlphaFoldDB" id="A0A9Q0XN58"/>
<feature type="transmembrane region" description="Helical" evidence="6">
    <location>
        <begin position="65"/>
        <end position="85"/>
    </location>
</feature>
<accession>A0A9Q0XN58</accession>
<sequence length="198" mass="21960">MAGENFLEPRSHAEIMDMKYEQLSGVDKYVYEQGPVILAVNSSFCGLLSNSLFRRVLNITTARITSTIPMVVIPFISTMVTYQLVVKQPLMNGDLNCSICASTRGGLTGAIVGCLHPFLIALPLNAGLATRYETAPLPSKENMLKYWKGICSPVLKKMRLPILLQFLFGAYLGSQHHGIYIKMLKMPAFKKDPEDLSD</sequence>
<evidence type="ECO:0008006" key="9">
    <source>
        <dbReference type="Google" id="ProtNLM"/>
    </source>
</evidence>
<dbReference type="GO" id="GO:0031966">
    <property type="term" value="C:mitochondrial membrane"/>
    <property type="evidence" value="ECO:0007669"/>
    <property type="project" value="UniProtKB-SubCell"/>
</dbReference>